<keyword evidence="2" id="KW-0675">Receptor</keyword>
<dbReference type="GO" id="GO:0007165">
    <property type="term" value="P:signal transduction"/>
    <property type="evidence" value="ECO:0007669"/>
    <property type="project" value="InterPro"/>
</dbReference>
<comment type="caution">
    <text evidence="2">The sequence shown here is derived from an EMBL/GenBank/DDBJ whole genome shotgun (WGS) entry which is preliminary data.</text>
</comment>
<protein>
    <submittedName>
        <fullName evidence="2">Toll/interleukin-1 receptor domain-containing protein</fullName>
    </submittedName>
</protein>
<dbReference type="InterPro" id="IPR000157">
    <property type="entry name" value="TIR_dom"/>
</dbReference>
<reference evidence="2 3" key="1">
    <citation type="submission" date="2019-03" db="EMBL/GenBank/DDBJ databases">
        <title>Draft genome sequences of novel Actinobacteria.</title>
        <authorList>
            <person name="Sahin N."/>
            <person name="Ay H."/>
            <person name="Saygin H."/>
        </authorList>
    </citation>
    <scope>NUCLEOTIDE SEQUENCE [LARGE SCALE GENOMIC DNA]</scope>
    <source>
        <strain evidence="2 3">H3C3</strain>
    </source>
</reference>
<accession>A0A4R5CA36</accession>
<dbReference type="InterPro" id="IPR035897">
    <property type="entry name" value="Toll_tir_struct_dom_sf"/>
</dbReference>
<dbReference type="OrthoDB" id="3681484at2"/>
<name>A0A4R5CA36_9ACTN</name>
<dbReference type="Proteomes" id="UP000294513">
    <property type="component" value="Unassembled WGS sequence"/>
</dbReference>
<dbReference type="Gene3D" id="3.40.50.10140">
    <property type="entry name" value="Toll/interleukin-1 receptor homology (TIR) domain"/>
    <property type="match status" value="1"/>
</dbReference>
<evidence type="ECO:0000313" key="3">
    <source>
        <dbReference type="Proteomes" id="UP000294513"/>
    </source>
</evidence>
<proteinExistence type="predicted"/>
<dbReference type="SUPFAM" id="SSF52200">
    <property type="entry name" value="Toll/Interleukin receptor TIR domain"/>
    <property type="match status" value="1"/>
</dbReference>
<gene>
    <name evidence="2" type="ORF">E1298_07960</name>
</gene>
<dbReference type="EMBL" id="SMKU01000024">
    <property type="protein sequence ID" value="TDD93944.1"/>
    <property type="molecule type" value="Genomic_DNA"/>
</dbReference>
<keyword evidence="3" id="KW-1185">Reference proteome</keyword>
<dbReference type="Pfam" id="PF13676">
    <property type="entry name" value="TIR_2"/>
    <property type="match status" value="1"/>
</dbReference>
<evidence type="ECO:0000313" key="2">
    <source>
        <dbReference type="EMBL" id="TDD93944.1"/>
    </source>
</evidence>
<feature type="domain" description="TIR" evidence="1">
    <location>
        <begin position="14"/>
        <end position="128"/>
    </location>
</feature>
<organism evidence="2 3">
    <name type="scientific">Actinomadura rubrisoli</name>
    <dbReference type="NCBI Taxonomy" id="2530368"/>
    <lineage>
        <taxon>Bacteria</taxon>
        <taxon>Bacillati</taxon>
        <taxon>Actinomycetota</taxon>
        <taxon>Actinomycetes</taxon>
        <taxon>Streptosporangiales</taxon>
        <taxon>Thermomonosporaceae</taxon>
        <taxon>Actinomadura</taxon>
    </lineage>
</organism>
<dbReference type="AlphaFoldDB" id="A0A4R5CA36"/>
<dbReference type="RefSeq" id="WP_131890487.1">
    <property type="nucleotide sequence ID" value="NZ_SMKU01000024.1"/>
</dbReference>
<evidence type="ECO:0000259" key="1">
    <source>
        <dbReference type="Pfam" id="PF13676"/>
    </source>
</evidence>
<sequence>MPLPRSVRPDAPKVFLCYADANQGTADRLHMELIAHGVRTFRPQRDTLPGDQIVHTIEKHIKESDYFLLLWSGACAGQSWLRDQWHSTLKENGGFLFVLRLDTTEVPPLLAARRQFNAFDGWDAAVTALADCWKSDRALGHSVLPAPGPAGRMDQPTTTLYIRNRALDVSHVLVVPVTATGAQLRAQVRTALALGDEVSDFNGKLGLRLSYDLLKDERSIPDLPLNRMGLADGSVIDLEITIRYFAPDGERTPVVYRRDPDFDLPGMRPATRRSLYQKAFGHLIPRRNRTP</sequence>